<comment type="caution">
    <text evidence="5">The sequence shown here is derived from an EMBL/GenBank/DDBJ whole genome shotgun (WGS) entry which is preliminary data.</text>
</comment>
<dbReference type="InterPro" id="IPR016181">
    <property type="entry name" value="Acyl_CoA_acyltransferase"/>
</dbReference>
<reference evidence="5 6" key="1">
    <citation type="journal article" date="2017" name="ISME J.">
        <title>Grape pomace compost harbors organohalide-respiring Dehalogenimonas species with novel reductive dehalogenase genes.</title>
        <authorList>
            <person name="Yang Y."/>
            <person name="Higgins S.A."/>
            <person name="Yan J."/>
            <person name="Simsir B."/>
            <person name="Chourey K."/>
            <person name="Iyer R."/>
            <person name="Hettich R.L."/>
            <person name="Baldwin B."/>
            <person name="Ogles D.M."/>
            <person name="Loffler F.E."/>
        </authorList>
    </citation>
    <scope>NUCLEOTIDE SEQUENCE [LARGE SCALE GENOMIC DNA]</scope>
    <source>
        <strain evidence="5 6">GP</strain>
    </source>
</reference>
<evidence type="ECO:0000259" key="4">
    <source>
        <dbReference type="PROSITE" id="PS51186"/>
    </source>
</evidence>
<evidence type="ECO:0000313" key="5">
    <source>
        <dbReference type="EMBL" id="PPD58595.1"/>
    </source>
</evidence>
<protein>
    <submittedName>
        <fullName evidence="5">N-acetyltransferase</fullName>
    </submittedName>
</protein>
<evidence type="ECO:0000256" key="2">
    <source>
        <dbReference type="ARBA" id="ARBA00022679"/>
    </source>
</evidence>
<accession>A0A2P5P8I8</accession>
<dbReference type="Gene3D" id="3.40.630.30">
    <property type="match status" value="1"/>
</dbReference>
<comment type="similarity">
    <text evidence="1">Belongs to the acetyltransferase family.</text>
</comment>
<dbReference type="InterPro" id="IPR051016">
    <property type="entry name" value="Diverse_Substrate_AcTransf"/>
</dbReference>
<sequence>MKSWRQWRGVNSCITGRRCFKIGPMSKISVRRAGVEDTAIVIDLLVALAEYEKLTPPDAAGRERLSAELVSATPRFEAYIAELGGNAIGCAVVFETYGTFRAKPKLYIEDLFVLPEFRGSGAGKALFQAMIELARNRGCGAMEWTALDWNTPAHDFYYRMGGRKLDSIKVFQLEL</sequence>
<proteinExistence type="inferred from homology"/>
<gene>
    <name evidence="5" type="ORF">JP09_001565</name>
</gene>
<dbReference type="PANTHER" id="PTHR10545">
    <property type="entry name" value="DIAMINE N-ACETYLTRANSFERASE"/>
    <property type="match status" value="1"/>
</dbReference>
<dbReference type="Pfam" id="PF00583">
    <property type="entry name" value="Acetyltransf_1"/>
    <property type="match status" value="1"/>
</dbReference>
<dbReference type="GO" id="GO:0008080">
    <property type="term" value="F:N-acetyltransferase activity"/>
    <property type="evidence" value="ECO:0007669"/>
    <property type="project" value="TreeGrafter"/>
</dbReference>
<evidence type="ECO:0000256" key="1">
    <source>
        <dbReference type="ARBA" id="ARBA00008694"/>
    </source>
</evidence>
<keyword evidence="2" id="KW-0808">Transferase</keyword>
<keyword evidence="6" id="KW-1185">Reference proteome</keyword>
<dbReference type="Proteomes" id="UP000235653">
    <property type="component" value="Unassembled WGS sequence"/>
</dbReference>
<dbReference type="CDD" id="cd04301">
    <property type="entry name" value="NAT_SF"/>
    <property type="match status" value="1"/>
</dbReference>
<feature type="domain" description="N-acetyltransferase" evidence="4">
    <location>
        <begin position="28"/>
        <end position="175"/>
    </location>
</feature>
<dbReference type="FunFam" id="3.40.630.30:FF:000064">
    <property type="entry name" value="GNAT family acetyltransferase"/>
    <property type="match status" value="1"/>
</dbReference>
<dbReference type="AlphaFoldDB" id="A0A2P5P8I8"/>
<keyword evidence="3" id="KW-0012">Acyltransferase</keyword>
<organism evidence="5 6">
    <name type="scientific">Dehalogenimonas etheniformans</name>
    <dbReference type="NCBI Taxonomy" id="1536648"/>
    <lineage>
        <taxon>Bacteria</taxon>
        <taxon>Bacillati</taxon>
        <taxon>Chloroflexota</taxon>
        <taxon>Dehalococcoidia</taxon>
        <taxon>Dehalococcoidales</taxon>
        <taxon>Dehalococcoidaceae</taxon>
        <taxon>Dehalogenimonas</taxon>
    </lineage>
</organism>
<dbReference type="SUPFAM" id="SSF55729">
    <property type="entry name" value="Acyl-CoA N-acyltransferases (Nat)"/>
    <property type="match status" value="1"/>
</dbReference>
<name>A0A2P5P8I8_9CHLR</name>
<evidence type="ECO:0000313" key="6">
    <source>
        <dbReference type="Proteomes" id="UP000235653"/>
    </source>
</evidence>
<dbReference type="InterPro" id="IPR000182">
    <property type="entry name" value="GNAT_dom"/>
</dbReference>
<dbReference type="EMBL" id="JQAN02000006">
    <property type="protein sequence ID" value="PPD58595.1"/>
    <property type="molecule type" value="Genomic_DNA"/>
</dbReference>
<dbReference type="OrthoDB" id="9792929at2"/>
<dbReference type="PROSITE" id="PS51186">
    <property type="entry name" value="GNAT"/>
    <property type="match status" value="1"/>
</dbReference>
<dbReference type="PANTHER" id="PTHR10545:SF29">
    <property type="entry name" value="GH14572P-RELATED"/>
    <property type="match status" value="1"/>
</dbReference>
<evidence type="ECO:0000256" key="3">
    <source>
        <dbReference type="ARBA" id="ARBA00023315"/>
    </source>
</evidence>